<proteinExistence type="predicted"/>
<dbReference type="PANTHER" id="PTHR35535">
    <property type="entry name" value="HEAT SHOCK PROTEIN HSLJ"/>
    <property type="match status" value="1"/>
</dbReference>
<evidence type="ECO:0000313" key="2">
    <source>
        <dbReference type="EMBL" id="GEL95214.1"/>
    </source>
</evidence>
<reference evidence="2 3" key="1">
    <citation type="submission" date="2019-07" db="EMBL/GenBank/DDBJ databases">
        <title>Whole genome shotgun sequence of Cellulomonas composti NBRC 100758.</title>
        <authorList>
            <person name="Hosoyama A."/>
            <person name="Uohara A."/>
            <person name="Ohji S."/>
            <person name="Ichikawa N."/>
        </authorList>
    </citation>
    <scope>NUCLEOTIDE SEQUENCE [LARGE SCALE GENOMIC DNA]</scope>
    <source>
        <strain evidence="2 3">NBRC 100758</strain>
    </source>
</reference>
<comment type="caution">
    <text evidence="2">The sequence shown here is derived from an EMBL/GenBank/DDBJ whole genome shotgun (WGS) entry which is preliminary data.</text>
</comment>
<dbReference type="Gene3D" id="2.40.128.270">
    <property type="match status" value="1"/>
</dbReference>
<dbReference type="PANTHER" id="PTHR35535:SF1">
    <property type="entry name" value="HEAT SHOCK PROTEIN HSLJ"/>
    <property type="match status" value="1"/>
</dbReference>
<gene>
    <name evidence="2" type="ORF">CCO02nite_18720</name>
</gene>
<dbReference type="InterPro" id="IPR053147">
    <property type="entry name" value="Hsp_HslJ-like"/>
</dbReference>
<dbReference type="InterPro" id="IPR038670">
    <property type="entry name" value="HslJ-like_sf"/>
</dbReference>
<organism evidence="2 3">
    <name type="scientific">Cellulomonas composti</name>
    <dbReference type="NCBI Taxonomy" id="266130"/>
    <lineage>
        <taxon>Bacteria</taxon>
        <taxon>Bacillati</taxon>
        <taxon>Actinomycetota</taxon>
        <taxon>Actinomycetes</taxon>
        <taxon>Micrococcales</taxon>
        <taxon>Cellulomonadaceae</taxon>
        <taxon>Cellulomonas</taxon>
    </lineage>
</organism>
<accession>A0A511JB67</accession>
<evidence type="ECO:0000259" key="1">
    <source>
        <dbReference type="Pfam" id="PF03724"/>
    </source>
</evidence>
<name>A0A511JB67_9CELL</name>
<evidence type="ECO:0000313" key="3">
    <source>
        <dbReference type="Proteomes" id="UP000321720"/>
    </source>
</evidence>
<sequence length="130" mass="13689">MLRLVGTWRVTVVPAPGAAVWVDDDGGWGHDEPPRVAELTFDGDGQVYGTGGVNRVRGTFSVEGDRLTFGPMVSTLMAGPPAAMRREQDMLALVGRSLDVRPGEEPGSVELVADDTAALVLHPAVPETPA</sequence>
<dbReference type="EMBL" id="BJWG01000007">
    <property type="protein sequence ID" value="GEL95214.1"/>
    <property type="molecule type" value="Genomic_DNA"/>
</dbReference>
<dbReference type="Proteomes" id="UP000321720">
    <property type="component" value="Unassembled WGS sequence"/>
</dbReference>
<dbReference type="Pfam" id="PF03724">
    <property type="entry name" value="META"/>
    <property type="match status" value="1"/>
</dbReference>
<dbReference type="InterPro" id="IPR005184">
    <property type="entry name" value="DUF306_Meta_HslJ"/>
</dbReference>
<keyword evidence="3" id="KW-1185">Reference proteome</keyword>
<feature type="domain" description="DUF306" evidence="1">
    <location>
        <begin position="34"/>
        <end position="96"/>
    </location>
</feature>
<protein>
    <recommendedName>
        <fullName evidence="1">DUF306 domain-containing protein</fullName>
    </recommendedName>
</protein>
<dbReference type="RefSeq" id="WP_146842856.1">
    <property type="nucleotide sequence ID" value="NZ_BJWG01000007.1"/>
</dbReference>
<dbReference type="OrthoDB" id="4826951at2"/>
<dbReference type="AlphaFoldDB" id="A0A511JB67"/>